<dbReference type="AlphaFoldDB" id="A0A2K8L3H9"/>
<gene>
    <name evidence="1" type="ORF">Ga0123462_1016</name>
</gene>
<evidence type="ECO:0000313" key="1">
    <source>
        <dbReference type="EMBL" id="ATX81885.1"/>
    </source>
</evidence>
<dbReference type="Proteomes" id="UP000231637">
    <property type="component" value="Chromosome"/>
</dbReference>
<keyword evidence="2" id="KW-1185">Reference proteome</keyword>
<sequence length="363" mass="41362">MSTSLLLHALSLNDRILEPNQLPVSGHVWGYDKEHTSREEFVGNCISMLSLLHIQDAEINWDDDIMAFDVTRKGQPATVIISLQDDSLTSDYFYFLGIWIRPQSAAQSELELMSDLISWQEEDLLQPAMSYSVRFAAEPLQLSEIRKMIGGEVFAQRLYGDGLYLCGMTEAYPIPSGKFVICPASHMQNFVRHEIRHALYSLRNLMGLMSSVMNIYDSMAENSTATELCQQLLEIMAVVERESPEPLQWDQLVRRNGAIALRIASQGNQSRKLQARLKGIRRLFDVILAELDVHEMQGLPSLANRMLTPFDHVQDTIDEFEEMLMQAEKQTQILQPLMHSRMLAGQQILLEKLMQTVLSDQSE</sequence>
<accession>A0A2K8L3H9</accession>
<protein>
    <submittedName>
        <fullName evidence="1">Uncharacterized protein</fullName>
    </submittedName>
</protein>
<evidence type="ECO:0000313" key="2">
    <source>
        <dbReference type="Proteomes" id="UP000231637"/>
    </source>
</evidence>
<reference evidence="1 2" key="1">
    <citation type="submission" date="2016-12" db="EMBL/GenBank/DDBJ databases">
        <title>Isolation and genomic insights into novel planktonic Zetaproteobacteria from stratified waters of the Chesapeake Bay.</title>
        <authorList>
            <person name="McAllister S.M."/>
            <person name="Kato S."/>
            <person name="Chan C.S."/>
            <person name="Chiu B.K."/>
            <person name="Field E.K."/>
        </authorList>
    </citation>
    <scope>NUCLEOTIDE SEQUENCE [LARGE SCALE GENOMIC DNA]</scope>
    <source>
        <strain evidence="1 2">CP-8</strain>
    </source>
</reference>
<dbReference type="EMBL" id="CP018800">
    <property type="protein sequence ID" value="ATX81885.1"/>
    <property type="molecule type" value="Genomic_DNA"/>
</dbReference>
<name>A0A2K8L3H9_9PROT</name>
<dbReference type="KEGG" id="mfn:Ga0123462_1016"/>
<dbReference type="RefSeq" id="WP_100265294.1">
    <property type="nucleotide sequence ID" value="NZ_CP018800.1"/>
</dbReference>
<organism evidence="1 2">
    <name type="scientific">Mariprofundus ferrinatatus</name>
    <dbReference type="NCBI Taxonomy" id="1921087"/>
    <lineage>
        <taxon>Bacteria</taxon>
        <taxon>Pseudomonadati</taxon>
        <taxon>Pseudomonadota</taxon>
        <taxon>Candidatius Mariprofundia</taxon>
        <taxon>Mariprofundales</taxon>
        <taxon>Mariprofundaceae</taxon>
        <taxon>Mariprofundus</taxon>
    </lineage>
</organism>
<proteinExistence type="predicted"/>
<dbReference type="OrthoDB" id="5289698at2"/>